<dbReference type="Gene3D" id="3.30.2350.10">
    <property type="entry name" value="Pseudouridine synthase"/>
    <property type="match status" value="1"/>
</dbReference>
<dbReference type="RefSeq" id="WP_134113669.1">
    <property type="nucleotide sequence ID" value="NZ_SOBG01000008.1"/>
</dbReference>
<comment type="function">
    <text evidence="5">Responsible for synthesis of pseudouridine from uracil.</text>
</comment>
<dbReference type="EMBL" id="SOBG01000008">
    <property type="protein sequence ID" value="TDT68085.1"/>
    <property type="molecule type" value="Genomic_DNA"/>
</dbReference>
<proteinExistence type="inferred from homology"/>
<dbReference type="GO" id="GO:0140098">
    <property type="term" value="F:catalytic activity, acting on RNA"/>
    <property type="evidence" value="ECO:0007669"/>
    <property type="project" value="UniProtKB-ARBA"/>
</dbReference>
<evidence type="ECO:0000256" key="3">
    <source>
        <dbReference type="PIRSR" id="PIRSR606225-1"/>
    </source>
</evidence>
<name>A0AA46I503_9FUSO</name>
<dbReference type="GO" id="GO:0003723">
    <property type="term" value="F:RNA binding"/>
    <property type="evidence" value="ECO:0007669"/>
    <property type="project" value="UniProtKB-KW"/>
</dbReference>
<keyword evidence="2 5" id="KW-0413">Isomerase</keyword>
<evidence type="ECO:0000256" key="1">
    <source>
        <dbReference type="ARBA" id="ARBA00010876"/>
    </source>
</evidence>
<evidence type="ECO:0000256" key="5">
    <source>
        <dbReference type="RuleBase" id="RU362028"/>
    </source>
</evidence>
<reference evidence="7 8" key="1">
    <citation type="submission" date="2019-03" db="EMBL/GenBank/DDBJ databases">
        <title>Genomic Encyclopedia of Type Strains, Phase IV (KMG-IV): sequencing the most valuable type-strain genomes for metagenomic binning, comparative biology and taxonomic classification.</title>
        <authorList>
            <person name="Goeker M."/>
        </authorList>
    </citation>
    <scope>NUCLEOTIDE SEQUENCE [LARGE SCALE GENOMIC DNA]</scope>
    <source>
        <strain evidence="7 8">DSM 100055</strain>
    </source>
</reference>
<dbReference type="NCBIfam" id="TIGR00005">
    <property type="entry name" value="rluA_subfam"/>
    <property type="match status" value="1"/>
</dbReference>
<evidence type="ECO:0000259" key="6">
    <source>
        <dbReference type="Pfam" id="PF00849"/>
    </source>
</evidence>
<keyword evidence="8" id="KW-1185">Reference proteome</keyword>
<dbReference type="AlphaFoldDB" id="A0AA46I503"/>
<dbReference type="PROSITE" id="PS01129">
    <property type="entry name" value="PSI_RLU"/>
    <property type="match status" value="1"/>
</dbReference>
<dbReference type="InterPro" id="IPR050188">
    <property type="entry name" value="RluA_PseudoU_synthase"/>
</dbReference>
<evidence type="ECO:0000256" key="2">
    <source>
        <dbReference type="ARBA" id="ARBA00023235"/>
    </source>
</evidence>
<protein>
    <recommendedName>
        <fullName evidence="5">Pseudouridine synthase</fullName>
        <ecNumber evidence="5">5.4.99.-</ecNumber>
    </recommendedName>
</protein>
<gene>
    <name evidence="7" type="ORF">EV215_1806</name>
</gene>
<dbReference type="Gene3D" id="3.10.290.10">
    <property type="entry name" value="RNA-binding S4 domain"/>
    <property type="match status" value="1"/>
</dbReference>
<feature type="active site" evidence="3">
    <location>
        <position position="142"/>
    </location>
</feature>
<dbReference type="Pfam" id="PF00849">
    <property type="entry name" value="PseudoU_synth_2"/>
    <property type="match status" value="1"/>
</dbReference>
<dbReference type="EC" id="5.4.99.-" evidence="5"/>
<keyword evidence="4" id="KW-0694">RNA-binding</keyword>
<dbReference type="InterPro" id="IPR006225">
    <property type="entry name" value="PsdUridine_synth_RluC/D"/>
</dbReference>
<dbReference type="GO" id="GO:0000455">
    <property type="term" value="P:enzyme-directed rRNA pseudouridine synthesis"/>
    <property type="evidence" value="ECO:0007669"/>
    <property type="project" value="TreeGrafter"/>
</dbReference>
<dbReference type="SUPFAM" id="SSF55120">
    <property type="entry name" value="Pseudouridine synthase"/>
    <property type="match status" value="1"/>
</dbReference>
<dbReference type="GO" id="GO:0009982">
    <property type="term" value="F:pseudouridine synthase activity"/>
    <property type="evidence" value="ECO:0007669"/>
    <property type="project" value="InterPro"/>
</dbReference>
<dbReference type="PANTHER" id="PTHR21600">
    <property type="entry name" value="MITOCHONDRIAL RNA PSEUDOURIDINE SYNTHASE"/>
    <property type="match status" value="1"/>
</dbReference>
<sequence length="311" mass="35992">MYKEIKEFIVTENEKNIRLDRYISINISEISRREIQELIKNNNIEVIGTNKKIKASYKLKGIEKIIIKIPEKVEQELLGEDIDLDIIYEDKDILVINKQPDLVVHPGAGNETGTLVNAVISYYPEILKVKGERRPGIVHRLDKDTSGVIVIAKNNIAYDRLIEKFSNKKMNKTYLCIVKGRLKEKEGRIENLIGRDTKNRKKMTVVTKNGKLAISNYKVLDEKGDFTLIKVNIETGRTHQIRVHMKYLNHPILGDEVYGKKSNLVTRQMLHAYKLEMNHPITNEKISFIAKLPNDFKEILNKLEMRADIDE</sequence>
<dbReference type="SUPFAM" id="SSF55174">
    <property type="entry name" value="Alpha-L RNA-binding motif"/>
    <property type="match status" value="1"/>
</dbReference>
<dbReference type="InterPro" id="IPR006145">
    <property type="entry name" value="PsdUridine_synth_RsuA/RluA"/>
</dbReference>
<accession>A0AA46I503</accession>
<dbReference type="PANTHER" id="PTHR21600:SF44">
    <property type="entry name" value="RIBOSOMAL LARGE SUBUNIT PSEUDOURIDINE SYNTHASE D"/>
    <property type="match status" value="1"/>
</dbReference>
<dbReference type="Proteomes" id="UP000294678">
    <property type="component" value="Unassembled WGS sequence"/>
</dbReference>
<comment type="caution">
    <text evidence="7">The sequence shown here is derived from an EMBL/GenBank/DDBJ whole genome shotgun (WGS) entry which is preliminary data.</text>
</comment>
<dbReference type="InterPro" id="IPR020103">
    <property type="entry name" value="PsdUridine_synth_cat_dom_sf"/>
</dbReference>
<organism evidence="7 8">
    <name type="scientific">Hypnocyclicus thermotrophus</name>
    <dbReference type="NCBI Taxonomy" id="1627895"/>
    <lineage>
        <taxon>Bacteria</taxon>
        <taxon>Fusobacteriati</taxon>
        <taxon>Fusobacteriota</taxon>
        <taxon>Fusobacteriia</taxon>
        <taxon>Fusobacteriales</taxon>
        <taxon>Fusobacteriaceae</taxon>
        <taxon>Hypnocyclicus</taxon>
    </lineage>
</organism>
<feature type="domain" description="Pseudouridine synthase RsuA/RluA-like" evidence="6">
    <location>
        <begin position="92"/>
        <end position="246"/>
    </location>
</feature>
<dbReference type="CDD" id="cd02869">
    <property type="entry name" value="PseudoU_synth_RluA_like"/>
    <property type="match status" value="1"/>
</dbReference>
<dbReference type="PROSITE" id="PS50889">
    <property type="entry name" value="S4"/>
    <property type="match status" value="1"/>
</dbReference>
<evidence type="ECO:0000313" key="7">
    <source>
        <dbReference type="EMBL" id="TDT68085.1"/>
    </source>
</evidence>
<evidence type="ECO:0000313" key="8">
    <source>
        <dbReference type="Proteomes" id="UP000294678"/>
    </source>
</evidence>
<evidence type="ECO:0000256" key="4">
    <source>
        <dbReference type="PROSITE-ProRule" id="PRU00182"/>
    </source>
</evidence>
<dbReference type="InterPro" id="IPR036986">
    <property type="entry name" value="S4_RNA-bd_sf"/>
</dbReference>
<dbReference type="InterPro" id="IPR006224">
    <property type="entry name" value="PsdUridine_synth_RluA-like_CS"/>
</dbReference>
<comment type="similarity">
    <text evidence="1 5">Belongs to the pseudouridine synthase RluA family.</text>
</comment>
<comment type="catalytic activity">
    <reaction evidence="5">
        <text>a uridine in RNA = a pseudouridine in RNA</text>
        <dbReference type="Rhea" id="RHEA:48348"/>
        <dbReference type="Rhea" id="RHEA-COMP:12068"/>
        <dbReference type="Rhea" id="RHEA-COMP:12069"/>
        <dbReference type="ChEBI" id="CHEBI:65314"/>
        <dbReference type="ChEBI" id="CHEBI:65315"/>
    </reaction>
</comment>